<dbReference type="AlphaFoldDB" id="A0AAW2U4R3"/>
<name>A0AAW2U4R3_9LAMI</name>
<gene>
    <name evidence="1" type="ORF">Slati_3777900</name>
</gene>
<comment type="caution">
    <text evidence="1">The sequence shown here is derived from an EMBL/GenBank/DDBJ whole genome shotgun (WGS) entry which is preliminary data.</text>
</comment>
<reference evidence="1" key="2">
    <citation type="journal article" date="2024" name="Plant">
        <title>Genomic evolution and insights into agronomic trait innovations of Sesamum species.</title>
        <authorList>
            <person name="Miao H."/>
            <person name="Wang L."/>
            <person name="Qu L."/>
            <person name="Liu H."/>
            <person name="Sun Y."/>
            <person name="Le M."/>
            <person name="Wang Q."/>
            <person name="Wei S."/>
            <person name="Zheng Y."/>
            <person name="Lin W."/>
            <person name="Duan Y."/>
            <person name="Cao H."/>
            <person name="Xiong S."/>
            <person name="Wang X."/>
            <person name="Wei L."/>
            <person name="Li C."/>
            <person name="Ma Q."/>
            <person name="Ju M."/>
            <person name="Zhao R."/>
            <person name="Li G."/>
            <person name="Mu C."/>
            <person name="Tian Q."/>
            <person name="Mei H."/>
            <person name="Zhang T."/>
            <person name="Gao T."/>
            <person name="Zhang H."/>
        </authorList>
    </citation>
    <scope>NUCLEOTIDE SEQUENCE</scope>
    <source>
        <strain evidence="1">KEN1</strain>
    </source>
</reference>
<proteinExistence type="predicted"/>
<dbReference type="EMBL" id="JACGWN010000013">
    <property type="protein sequence ID" value="KAL0411882.1"/>
    <property type="molecule type" value="Genomic_DNA"/>
</dbReference>
<accession>A0AAW2U4R3</accession>
<sequence>MAPNLIAMMGVNTQQFGTRFDNPQTKVNEVNVSFIYDRLVKLTPLVERFVEEEFQQVEACGICNSIGHPTDLCPMLQEETIEHANTVGGLFGPPYDPYSNMYYPGWMDYPNLGYVS</sequence>
<organism evidence="1">
    <name type="scientific">Sesamum latifolium</name>
    <dbReference type="NCBI Taxonomy" id="2727402"/>
    <lineage>
        <taxon>Eukaryota</taxon>
        <taxon>Viridiplantae</taxon>
        <taxon>Streptophyta</taxon>
        <taxon>Embryophyta</taxon>
        <taxon>Tracheophyta</taxon>
        <taxon>Spermatophyta</taxon>
        <taxon>Magnoliopsida</taxon>
        <taxon>eudicotyledons</taxon>
        <taxon>Gunneridae</taxon>
        <taxon>Pentapetalae</taxon>
        <taxon>asterids</taxon>
        <taxon>lamiids</taxon>
        <taxon>Lamiales</taxon>
        <taxon>Pedaliaceae</taxon>
        <taxon>Sesamum</taxon>
    </lineage>
</organism>
<protein>
    <submittedName>
        <fullName evidence="1">Uncharacterized protein</fullName>
    </submittedName>
</protein>
<evidence type="ECO:0000313" key="1">
    <source>
        <dbReference type="EMBL" id="KAL0411882.1"/>
    </source>
</evidence>
<reference evidence="1" key="1">
    <citation type="submission" date="2020-06" db="EMBL/GenBank/DDBJ databases">
        <authorList>
            <person name="Li T."/>
            <person name="Hu X."/>
            <person name="Zhang T."/>
            <person name="Song X."/>
            <person name="Zhang H."/>
            <person name="Dai N."/>
            <person name="Sheng W."/>
            <person name="Hou X."/>
            <person name="Wei L."/>
        </authorList>
    </citation>
    <scope>NUCLEOTIDE SEQUENCE</scope>
    <source>
        <strain evidence="1">KEN1</strain>
        <tissue evidence="1">Leaf</tissue>
    </source>
</reference>